<dbReference type="EMBL" id="JAPFFL010000001">
    <property type="protein sequence ID" value="KAJ6750541.1"/>
    <property type="molecule type" value="Genomic_DNA"/>
</dbReference>
<reference evidence="2" key="1">
    <citation type="submission" date="2022-11" db="EMBL/GenBank/DDBJ databases">
        <authorList>
            <person name="Hyden B.L."/>
            <person name="Feng K."/>
            <person name="Yates T."/>
            <person name="Jawdy S."/>
            <person name="Smart L.B."/>
            <person name="Muchero W."/>
        </authorList>
    </citation>
    <scope>NUCLEOTIDE SEQUENCE</scope>
    <source>
        <tissue evidence="2">Shoot tip</tissue>
    </source>
</reference>
<sequence length="100" mass="11001">MDGAEARDLYRPSGAKRQSPMSRRARRSLQNQGREQAGDVGRRSWWQGKSAKWIRNLGEKGLALRAGLGGPSPEPVGCRWDCSSCSTARRVVSDAGRETD</sequence>
<proteinExistence type="predicted"/>
<comment type="caution">
    <text evidence="2">The sequence shown here is derived from an EMBL/GenBank/DDBJ whole genome shotgun (WGS) entry which is preliminary data.</text>
</comment>
<feature type="region of interest" description="Disordered" evidence="1">
    <location>
        <begin position="1"/>
        <end position="43"/>
    </location>
</feature>
<protein>
    <submittedName>
        <fullName evidence="2">Uncharacterized protein</fullName>
    </submittedName>
</protein>
<keyword evidence="3" id="KW-1185">Reference proteome</keyword>
<evidence type="ECO:0000313" key="2">
    <source>
        <dbReference type="EMBL" id="KAJ6750541.1"/>
    </source>
</evidence>
<evidence type="ECO:0000256" key="1">
    <source>
        <dbReference type="SAM" id="MobiDB-lite"/>
    </source>
</evidence>
<dbReference type="Proteomes" id="UP001151529">
    <property type="component" value="Chromosome 16"/>
</dbReference>
<evidence type="ECO:0000313" key="3">
    <source>
        <dbReference type="Proteomes" id="UP001151529"/>
    </source>
</evidence>
<name>A0A9Q0VKK5_SALVM</name>
<feature type="compositionally biased region" description="Basic and acidic residues" evidence="1">
    <location>
        <begin position="1"/>
        <end position="10"/>
    </location>
</feature>
<accession>A0A9Q0VKK5</accession>
<gene>
    <name evidence="2" type="ORF">OIU85_001114</name>
</gene>
<dbReference type="OrthoDB" id="1425072at2759"/>
<organism evidence="2 3">
    <name type="scientific">Salix viminalis</name>
    <name type="common">Common osier</name>
    <name type="synonym">Basket willow</name>
    <dbReference type="NCBI Taxonomy" id="40686"/>
    <lineage>
        <taxon>Eukaryota</taxon>
        <taxon>Viridiplantae</taxon>
        <taxon>Streptophyta</taxon>
        <taxon>Embryophyta</taxon>
        <taxon>Tracheophyta</taxon>
        <taxon>Spermatophyta</taxon>
        <taxon>Magnoliopsida</taxon>
        <taxon>eudicotyledons</taxon>
        <taxon>Gunneridae</taxon>
        <taxon>Pentapetalae</taxon>
        <taxon>rosids</taxon>
        <taxon>fabids</taxon>
        <taxon>Malpighiales</taxon>
        <taxon>Salicaceae</taxon>
        <taxon>Saliceae</taxon>
        <taxon>Salix</taxon>
    </lineage>
</organism>
<dbReference type="AlphaFoldDB" id="A0A9Q0VKK5"/>
<reference evidence="2" key="2">
    <citation type="journal article" date="2023" name="Int. J. Mol. Sci.">
        <title>De Novo Assembly and Annotation of 11 Diverse Shrub Willow (Salix) Genomes Reveals Novel Gene Organization in Sex-Linked Regions.</title>
        <authorList>
            <person name="Hyden B."/>
            <person name="Feng K."/>
            <person name="Yates T.B."/>
            <person name="Jawdy S."/>
            <person name="Cereghino C."/>
            <person name="Smart L.B."/>
            <person name="Muchero W."/>
        </authorList>
    </citation>
    <scope>NUCLEOTIDE SEQUENCE [LARGE SCALE GENOMIC DNA]</scope>
    <source>
        <tissue evidence="2">Shoot tip</tissue>
    </source>
</reference>